<evidence type="ECO:0000313" key="14">
    <source>
        <dbReference type="Proteomes" id="UP000095287"/>
    </source>
</evidence>
<dbReference type="GO" id="GO:0005891">
    <property type="term" value="C:voltage-gated calcium channel complex"/>
    <property type="evidence" value="ECO:0007669"/>
    <property type="project" value="TreeGrafter"/>
</dbReference>
<accession>A0A1I8A9H3</accession>
<evidence type="ECO:0000256" key="10">
    <source>
        <dbReference type="ARBA" id="ARBA00023136"/>
    </source>
</evidence>
<organism evidence="14 15">
    <name type="scientific">Steinernema glaseri</name>
    <dbReference type="NCBI Taxonomy" id="37863"/>
    <lineage>
        <taxon>Eukaryota</taxon>
        <taxon>Metazoa</taxon>
        <taxon>Ecdysozoa</taxon>
        <taxon>Nematoda</taxon>
        <taxon>Chromadorea</taxon>
        <taxon>Rhabditida</taxon>
        <taxon>Tylenchina</taxon>
        <taxon>Panagrolaimomorpha</taxon>
        <taxon>Strongyloidoidea</taxon>
        <taxon>Steinernematidae</taxon>
        <taxon>Steinernema</taxon>
    </lineage>
</organism>
<dbReference type="AlphaFoldDB" id="A0A1I8A9H3"/>
<dbReference type="Gene3D" id="1.10.287.70">
    <property type="match status" value="1"/>
</dbReference>
<name>A0A1I8A9H3_9BILA</name>
<evidence type="ECO:0000259" key="13">
    <source>
        <dbReference type="Pfam" id="PF00520"/>
    </source>
</evidence>
<reference evidence="15" key="1">
    <citation type="submission" date="2016-11" db="UniProtKB">
        <authorList>
            <consortium name="WormBaseParasite"/>
        </authorList>
    </citation>
    <scope>IDENTIFICATION</scope>
</reference>
<keyword evidence="8" id="KW-1133">Transmembrane helix</keyword>
<evidence type="ECO:0000256" key="11">
    <source>
        <dbReference type="ARBA" id="ARBA00023180"/>
    </source>
</evidence>
<dbReference type="GO" id="GO:0008331">
    <property type="term" value="F:high voltage-gated calcium channel activity"/>
    <property type="evidence" value="ECO:0007669"/>
    <property type="project" value="TreeGrafter"/>
</dbReference>
<evidence type="ECO:0000256" key="9">
    <source>
        <dbReference type="ARBA" id="ARBA00023065"/>
    </source>
</evidence>
<dbReference type="GO" id="GO:0098703">
    <property type="term" value="P:calcium ion import across plasma membrane"/>
    <property type="evidence" value="ECO:0007669"/>
    <property type="project" value="TreeGrafter"/>
</dbReference>
<evidence type="ECO:0000256" key="6">
    <source>
        <dbReference type="ARBA" id="ARBA00022837"/>
    </source>
</evidence>
<dbReference type="GO" id="GO:0007268">
    <property type="term" value="P:chemical synaptic transmission"/>
    <property type="evidence" value="ECO:0007669"/>
    <property type="project" value="TreeGrafter"/>
</dbReference>
<evidence type="ECO:0000256" key="2">
    <source>
        <dbReference type="ARBA" id="ARBA00022448"/>
    </source>
</evidence>
<keyword evidence="12" id="KW-0407">Ion channel</keyword>
<proteinExistence type="predicted"/>
<evidence type="ECO:0000256" key="3">
    <source>
        <dbReference type="ARBA" id="ARBA00022568"/>
    </source>
</evidence>
<keyword evidence="9" id="KW-0406">Ion transport</keyword>
<evidence type="ECO:0000256" key="4">
    <source>
        <dbReference type="ARBA" id="ARBA00022673"/>
    </source>
</evidence>
<evidence type="ECO:0000256" key="8">
    <source>
        <dbReference type="ARBA" id="ARBA00022989"/>
    </source>
</evidence>
<comment type="subcellular location">
    <subcellularLocation>
        <location evidence="1">Membrane</location>
        <topology evidence="1">Multi-pass membrane protein</topology>
    </subcellularLocation>
</comment>
<keyword evidence="14" id="KW-1185">Reference proteome</keyword>
<dbReference type="PANTHER" id="PTHR45628:SF7">
    <property type="entry name" value="VOLTAGE-DEPENDENT CALCIUM CHANNEL TYPE A SUBUNIT ALPHA-1"/>
    <property type="match status" value="1"/>
</dbReference>
<evidence type="ECO:0000256" key="12">
    <source>
        <dbReference type="ARBA" id="ARBA00023303"/>
    </source>
</evidence>
<keyword evidence="6" id="KW-0106">Calcium</keyword>
<keyword evidence="2" id="KW-0813">Transport</keyword>
<keyword evidence="5" id="KW-0812">Transmembrane</keyword>
<feature type="domain" description="Ion transport" evidence="13">
    <location>
        <begin position="1"/>
        <end position="93"/>
    </location>
</feature>
<dbReference type="PANTHER" id="PTHR45628">
    <property type="entry name" value="VOLTAGE-DEPENDENT CALCIUM CHANNEL TYPE A SUBUNIT ALPHA-1"/>
    <property type="match status" value="1"/>
</dbReference>
<dbReference type="GO" id="GO:0045202">
    <property type="term" value="C:synapse"/>
    <property type="evidence" value="ECO:0007669"/>
    <property type="project" value="GOC"/>
</dbReference>
<keyword evidence="11" id="KW-0325">Glycoprotein</keyword>
<evidence type="ECO:0000313" key="15">
    <source>
        <dbReference type="WBParaSite" id="L893_g33911.t1"/>
    </source>
</evidence>
<evidence type="ECO:0000256" key="5">
    <source>
        <dbReference type="ARBA" id="ARBA00022692"/>
    </source>
</evidence>
<dbReference type="InterPro" id="IPR005821">
    <property type="entry name" value="Ion_trans_dom"/>
</dbReference>
<dbReference type="InterPro" id="IPR050599">
    <property type="entry name" value="VDCC_alpha-1_subunit"/>
</dbReference>
<keyword evidence="10" id="KW-0472">Membrane</keyword>
<dbReference type="Pfam" id="PF00520">
    <property type="entry name" value="Ion_trans"/>
    <property type="match status" value="1"/>
</dbReference>
<evidence type="ECO:0000256" key="1">
    <source>
        <dbReference type="ARBA" id="ARBA00004141"/>
    </source>
</evidence>
<evidence type="ECO:0000256" key="7">
    <source>
        <dbReference type="ARBA" id="ARBA00022882"/>
    </source>
</evidence>
<keyword evidence="3" id="KW-0109">Calcium transport</keyword>
<keyword evidence="7" id="KW-0851">Voltage-gated channel</keyword>
<protein>
    <submittedName>
        <fullName evidence="15">Ion_trans domain-containing protein</fullName>
    </submittedName>
</protein>
<sequence>MQVFGNIWLDATTEINRHNNFQSFFNSSFFNSVILLFRCATGEAWQDIMMACTRGKYCAQANSPAINLAKGMTCGTNVSYAYFTSFVFLSSFL</sequence>
<dbReference type="WBParaSite" id="L893_g33911.t1">
    <property type="protein sequence ID" value="L893_g33911.t1"/>
    <property type="gene ID" value="L893_g33911"/>
</dbReference>
<keyword evidence="4" id="KW-0107">Calcium channel</keyword>
<dbReference type="Proteomes" id="UP000095287">
    <property type="component" value="Unplaced"/>
</dbReference>